<keyword evidence="4" id="KW-1185">Reference proteome</keyword>
<evidence type="ECO:0000313" key="3">
    <source>
        <dbReference type="EMBL" id="ETX03776.1"/>
    </source>
</evidence>
<dbReference type="AlphaFoldDB" id="W4M1H3"/>
<feature type="region of interest" description="Disordered" evidence="2">
    <location>
        <begin position="40"/>
        <end position="59"/>
    </location>
</feature>
<keyword evidence="1" id="KW-0808">Transferase</keyword>
<dbReference type="Proteomes" id="UP000019140">
    <property type="component" value="Unassembled WGS sequence"/>
</dbReference>
<evidence type="ECO:0000256" key="1">
    <source>
        <dbReference type="ARBA" id="ARBA00022679"/>
    </source>
</evidence>
<dbReference type="SUPFAM" id="SSF89796">
    <property type="entry name" value="CoA-transferase family III (CaiB/BaiF)"/>
    <property type="match status" value="1"/>
</dbReference>
<protein>
    <recommendedName>
        <fullName evidence="5">CoA transferase</fullName>
    </recommendedName>
</protein>
<name>W4M1H3_9BACT</name>
<dbReference type="InterPro" id="IPR050483">
    <property type="entry name" value="CoA-transferase_III_domain"/>
</dbReference>
<sequence length="404" mass="44599">MTSDILANVRVLEAGEGIAVPYCGKLLADFGADVIKIEKPGEGDRTRQHGPFPEDVPHPERSGLFLALNTNKRGITLDPGLPTGRQVLEALVHTADVILHQTTPDMAEAHLFQAEALRRDDPRLVVTGVTPYGQFGPYSGDQGTELTSCALSGLSEGLGENDRPPLAAPFSQAGYQAGLSAASATVLALLVQEMSGQGQAIDIAEADVLATLQTGVYLNNYHFDGTRSMRGHRFGSRTIYPASFYRCRDGFMWVTAPQWAQWERLLAMIGRPDLAEDERFHNRRRMADNPPPELDVPLAQWFMAHTRAEIFHQCREARLPIAPVYHIDELIAHPQLAARGFLMAVERPEISALRLPGLPMQLSKTPWRVRLPAPLLGEHNVQLYCDELGYDRSELTAWRQSGVA</sequence>
<accession>W4M1H3</accession>
<evidence type="ECO:0008006" key="5">
    <source>
        <dbReference type="Google" id="ProtNLM"/>
    </source>
</evidence>
<dbReference type="GO" id="GO:0008410">
    <property type="term" value="F:CoA-transferase activity"/>
    <property type="evidence" value="ECO:0007669"/>
    <property type="project" value="TreeGrafter"/>
</dbReference>
<dbReference type="HOGENOM" id="CLU_033975_2_0_7"/>
<dbReference type="InterPro" id="IPR023606">
    <property type="entry name" value="CoA-Trfase_III_dom_1_sf"/>
</dbReference>
<dbReference type="InterPro" id="IPR003673">
    <property type="entry name" value="CoA-Trfase_fam_III"/>
</dbReference>
<reference evidence="3 4" key="1">
    <citation type="journal article" date="2014" name="Nature">
        <title>An environmental bacterial taxon with a large and distinct metabolic repertoire.</title>
        <authorList>
            <person name="Wilson M.C."/>
            <person name="Mori T."/>
            <person name="Ruckert C."/>
            <person name="Uria A.R."/>
            <person name="Helf M.J."/>
            <person name="Takada K."/>
            <person name="Gernert C."/>
            <person name="Steffens U.A."/>
            <person name="Heycke N."/>
            <person name="Schmitt S."/>
            <person name="Rinke C."/>
            <person name="Helfrich E.J."/>
            <person name="Brachmann A.O."/>
            <person name="Gurgui C."/>
            <person name="Wakimoto T."/>
            <person name="Kracht M."/>
            <person name="Crusemann M."/>
            <person name="Hentschel U."/>
            <person name="Abe I."/>
            <person name="Matsunaga S."/>
            <person name="Kalinowski J."/>
            <person name="Takeyama H."/>
            <person name="Piel J."/>
        </authorList>
    </citation>
    <scope>NUCLEOTIDE SEQUENCE [LARGE SCALE GENOMIC DNA]</scope>
    <source>
        <strain evidence="4">TSY2</strain>
    </source>
</reference>
<dbReference type="Gene3D" id="3.40.50.10540">
    <property type="entry name" value="Crotonobetainyl-coa:carnitine coa-transferase, domain 1"/>
    <property type="match status" value="1"/>
</dbReference>
<gene>
    <name evidence="3" type="ORF">ETSY2_32590</name>
</gene>
<organism evidence="3 4">
    <name type="scientific">Candidatus Entotheonella gemina</name>
    <dbReference type="NCBI Taxonomy" id="1429439"/>
    <lineage>
        <taxon>Bacteria</taxon>
        <taxon>Pseudomonadati</taxon>
        <taxon>Nitrospinota/Tectimicrobiota group</taxon>
        <taxon>Candidatus Tectimicrobiota</taxon>
        <taxon>Candidatus Entotheonellia</taxon>
        <taxon>Candidatus Entotheonellales</taxon>
        <taxon>Candidatus Entotheonellaceae</taxon>
        <taxon>Candidatus Entotheonella</taxon>
    </lineage>
</organism>
<evidence type="ECO:0000313" key="4">
    <source>
        <dbReference type="Proteomes" id="UP000019140"/>
    </source>
</evidence>
<comment type="caution">
    <text evidence="3">The sequence shown here is derived from an EMBL/GenBank/DDBJ whole genome shotgun (WGS) entry which is preliminary data.</text>
</comment>
<dbReference type="Gene3D" id="3.30.1540.10">
    <property type="entry name" value="formyl-coa transferase, domain 3"/>
    <property type="match status" value="1"/>
</dbReference>
<dbReference type="Pfam" id="PF02515">
    <property type="entry name" value="CoA_transf_3"/>
    <property type="match status" value="1"/>
</dbReference>
<dbReference type="EMBL" id="AZHX01001390">
    <property type="protein sequence ID" value="ETX03776.1"/>
    <property type="molecule type" value="Genomic_DNA"/>
</dbReference>
<dbReference type="InterPro" id="IPR044855">
    <property type="entry name" value="CoA-Trfase_III_dom3_sf"/>
</dbReference>
<evidence type="ECO:0000256" key="2">
    <source>
        <dbReference type="SAM" id="MobiDB-lite"/>
    </source>
</evidence>
<dbReference type="PANTHER" id="PTHR48207:SF3">
    <property type="entry name" value="SUCCINATE--HYDROXYMETHYLGLUTARATE COA-TRANSFERASE"/>
    <property type="match status" value="1"/>
</dbReference>
<dbReference type="PANTHER" id="PTHR48207">
    <property type="entry name" value="SUCCINATE--HYDROXYMETHYLGLUTARATE COA-TRANSFERASE"/>
    <property type="match status" value="1"/>
</dbReference>
<proteinExistence type="predicted"/>